<proteinExistence type="predicted"/>
<name>A0A1G8W9S6_9PSEU</name>
<organism evidence="2 3">
    <name type="scientific">Lentzea albidocapillata subsp. violacea</name>
    <dbReference type="NCBI Taxonomy" id="128104"/>
    <lineage>
        <taxon>Bacteria</taxon>
        <taxon>Bacillati</taxon>
        <taxon>Actinomycetota</taxon>
        <taxon>Actinomycetes</taxon>
        <taxon>Pseudonocardiales</taxon>
        <taxon>Pseudonocardiaceae</taxon>
        <taxon>Lentzea</taxon>
    </lineage>
</organism>
<dbReference type="EMBL" id="FNET01000003">
    <property type="protein sequence ID" value="SDJ75029.1"/>
    <property type="molecule type" value="Genomic_DNA"/>
</dbReference>
<accession>A0A1G8W9S6</accession>
<protein>
    <submittedName>
        <fullName evidence="2">Uncharacterized protein</fullName>
    </submittedName>
</protein>
<evidence type="ECO:0000313" key="3">
    <source>
        <dbReference type="Proteomes" id="UP000199682"/>
    </source>
</evidence>
<dbReference type="RefSeq" id="WP_256334560.1">
    <property type="nucleotide sequence ID" value="NZ_FNET01000003.1"/>
</dbReference>
<evidence type="ECO:0000313" key="2">
    <source>
        <dbReference type="EMBL" id="SDJ75029.1"/>
    </source>
</evidence>
<dbReference type="Proteomes" id="UP000199682">
    <property type="component" value="Unassembled WGS sequence"/>
</dbReference>
<evidence type="ECO:0000256" key="1">
    <source>
        <dbReference type="SAM" id="MobiDB-lite"/>
    </source>
</evidence>
<reference evidence="3" key="1">
    <citation type="submission" date="2016-10" db="EMBL/GenBank/DDBJ databases">
        <authorList>
            <person name="Varghese N."/>
            <person name="Submissions S."/>
        </authorList>
    </citation>
    <scope>NUCLEOTIDE SEQUENCE [LARGE SCALE GENOMIC DNA]</scope>
    <source>
        <strain evidence="3">DSM 44796</strain>
    </source>
</reference>
<gene>
    <name evidence="2" type="ORF">SAMN04488074_103118</name>
</gene>
<feature type="region of interest" description="Disordered" evidence="1">
    <location>
        <begin position="33"/>
        <end position="53"/>
    </location>
</feature>
<dbReference type="AlphaFoldDB" id="A0A1G8W9S6"/>
<sequence>MKVERSYEPRWHYAVFTHTFRNAGEPFFPRLRGTDGNRGAFEPQADTPGAANPWEDPVVLLQPDLRGGQVTSTFVGVDAGYENRWEAEKIALELHDTVLTTARTVVVHEVDAHYAMSFLLPVPPSDAVVNSLVAQGFGVAVRGASSGRLVGPEALRVGASTAAEAHQYRREGRALRYQGQRSLRGRHGVSDILAFTAIEAVLPRGTHTVDTRGNLTPFFRDGKLVLVID</sequence>